<dbReference type="AlphaFoldDB" id="A0ABD2Q5J8"/>
<feature type="active site" description="Charge relay system" evidence="8 9">
    <location>
        <position position="78"/>
    </location>
</feature>
<dbReference type="GO" id="GO:0012505">
    <property type="term" value="C:endomembrane system"/>
    <property type="evidence" value="ECO:0007669"/>
    <property type="project" value="UniProtKB-ARBA"/>
</dbReference>
<dbReference type="GO" id="GO:0005737">
    <property type="term" value="C:cytoplasm"/>
    <property type="evidence" value="ECO:0007669"/>
    <property type="project" value="UniProtKB-ARBA"/>
</dbReference>
<gene>
    <name evidence="12" type="ORF">Ciccas_006570</name>
</gene>
<dbReference type="GO" id="GO:0006508">
    <property type="term" value="P:proteolysis"/>
    <property type="evidence" value="ECO:0007669"/>
    <property type="project" value="UniProtKB-KW"/>
</dbReference>
<accession>A0ABD2Q5J8</accession>
<dbReference type="PRINTS" id="PR00723">
    <property type="entry name" value="SUBTILISIN"/>
</dbReference>
<evidence type="ECO:0000256" key="9">
    <source>
        <dbReference type="PROSITE-ProRule" id="PRU01240"/>
    </source>
</evidence>
<keyword evidence="4" id="KW-0732">Signal</keyword>
<reference evidence="12 13" key="1">
    <citation type="submission" date="2024-11" db="EMBL/GenBank/DDBJ databases">
        <title>Adaptive evolution of stress response genes in parasites aligns with host niche diversity.</title>
        <authorList>
            <person name="Hahn C."/>
            <person name="Resl P."/>
        </authorList>
    </citation>
    <scope>NUCLEOTIDE SEQUENCE [LARGE SCALE GENOMIC DNA]</scope>
    <source>
        <strain evidence="12">EGGRZ-B1_66</strain>
        <tissue evidence="12">Body</tissue>
    </source>
</reference>
<dbReference type="PROSITE" id="PS51892">
    <property type="entry name" value="SUBTILASE"/>
    <property type="match status" value="1"/>
</dbReference>
<evidence type="ECO:0000256" key="5">
    <source>
        <dbReference type="ARBA" id="ARBA00022801"/>
    </source>
</evidence>
<dbReference type="Pfam" id="PF01483">
    <property type="entry name" value="P_proprotein"/>
    <property type="match status" value="1"/>
</dbReference>
<dbReference type="InterPro" id="IPR036852">
    <property type="entry name" value="Peptidase_S8/S53_dom_sf"/>
</dbReference>
<keyword evidence="3" id="KW-0165">Cleavage on pair of basic residues</keyword>
<feature type="active site" description="Charge relay system" evidence="8 9">
    <location>
        <position position="122"/>
    </location>
</feature>
<dbReference type="PROSITE" id="PS00137">
    <property type="entry name" value="SUBTILASE_HIS"/>
    <property type="match status" value="1"/>
</dbReference>
<protein>
    <recommendedName>
        <fullName evidence="11">P/Homo B domain-containing protein</fullName>
    </recommendedName>
</protein>
<evidence type="ECO:0000256" key="1">
    <source>
        <dbReference type="ARBA" id="ARBA00005325"/>
    </source>
</evidence>
<dbReference type="Gene3D" id="3.40.50.200">
    <property type="entry name" value="Peptidase S8/S53 domain"/>
    <property type="match status" value="1"/>
</dbReference>
<evidence type="ECO:0000313" key="12">
    <source>
        <dbReference type="EMBL" id="KAL3314800.1"/>
    </source>
</evidence>
<keyword evidence="13" id="KW-1185">Reference proteome</keyword>
<evidence type="ECO:0000259" key="11">
    <source>
        <dbReference type="PROSITE" id="PS51829"/>
    </source>
</evidence>
<evidence type="ECO:0000256" key="4">
    <source>
        <dbReference type="ARBA" id="ARBA00022729"/>
    </source>
</evidence>
<dbReference type="Proteomes" id="UP001626550">
    <property type="component" value="Unassembled WGS sequence"/>
</dbReference>
<dbReference type="Pfam" id="PF00082">
    <property type="entry name" value="Peptidase_S8"/>
    <property type="match status" value="1"/>
</dbReference>
<dbReference type="PANTHER" id="PTHR42884">
    <property type="entry name" value="PROPROTEIN CONVERTASE SUBTILISIN/KEXIN-RELATED"/>
    <property type="match status" value="1"/>
</dbReference>
<dbReference type="EMBL" id="JBJKFK010000903">
    <property type="protein sequence ID" value="KAL3314800.1"/>
    <property type="molecule type" value="Genomic_DNA"/>
</dbReference>
<dbReference type="SUPFAM" id="SSF52743">
    <property type="entry name" value="Subtilisin-like"/>
    <property type="match status" value="1"/>
</dbReference>
<feature type="active site" description="Charge relay system" evidence="8 9">
    <location>
        <position position="293"/>
    </location>
</feature>
<dbReference type="PANTHER" id="PTHR42884:SF14">
    <property type="entry name" value="NEUROENDOCRINE CONVERTASE 1"/>
    <property type="match status" value="1"/>
</dbReference>
<organism evidence="12 13">
    <name type="scientific">Cichlidogyrus casuarinus</name>
    <dbReference type="NCBI Taxonomy" id="1844966"/>
    <lineage>
        <taxon>Eukaryota</taxon>
        <taxon>Metazoa</taxon>
        <taxon>Spiralia</taxon>
        <taxon>Lophotrochozoa</taxon>
        <taxon>Platyhelminthes</taxon>
        <taxon>Monogenea</taxon>
        <taxon>Monopisthocotylea</taxon>
        <taxon>Dactylogyridea</taxon>
        <taxon>Ancyrocephalidae</taxon>
        <taxon>Cichlidogyrus</taxon>
    </lineage>
</organism>
<dbReference type="SUPFAM" id="SSF49785">
    <property type="entry name" value="Galactose-binding domain-like"/>
    <property type="match status" value="1"/>
</dbReference>
<dbReference type="GO" id="GO:0004252">
    <property type="term" value="F:serine-type endopeptidase activity"/>
    <property type="evidence" value="ECO:0007669"/>
    <property type="project" value="UniProtKB-UniRule"/>
</dbReference>
<keyword evidence="7" id="KW-0106">Calcium</keyword>
<keyword evidence="6 9" id="KW-0720">Serine protease</keyword>
<dbReference type="InterPro" id="IPR034182">
    <property type="entry name" value="Kexin/furin"/>
</dbReference>
<dbReference type="InterPro" id="IPR022398">
    <property type="entry name" value="Peptidase_S8_His-AS"/>
</dbReference>
<proteinExistence type="inferred from homology"/>
<keyword evidence="2 9" id="KW-0645">Protease</keyword>
<evidence type="ECO:0000256" key="2">
    <source>
        <dbReference type="ARBA" id="ARBA00022670"/>
    </source>
</evidence>
<evidence type="ECO:0000256" key="8">
    <source>
        <dbReference type="PIRSR" id="PIRSR615500-1"/>
    </source>
</evidence>
<comment type="caution">
    <text evidence="12">The sequence shown here is derived from an EMBL/GenBank/DDBJ whole genome shotgun (WGS) entry which is preliminary data.</text>
</comment>
<evidence type="ECO:0000256" key="3">
    <source>
        <dbReference type="ARBA" id="ARBA00022685"/>
    </source>
</evidence>
<evidence type="ECO:0000313" key="13">
    <source>
        <dbReference type="Proteomes" id="UP001626550"/>
    </source>
</evidence>
<evidence type="ECO:0000256" key="6">
    <source>
        <dbReference type="ARBA" id="ARBA00022825"/>
    </source>
</evidence>
<evidence type="ECO:0000256" key="10">
    <source>
        <dbReference type="SAM" id="MobiDB-lite"/>
    </source>
</evidence>
<keyword evidence="5 9" id="KW-0378">Hydrolase</keyword>
<dbReference type="PROSITE" id="PS51829">
    <property type="entry name" value="P_HOMO_B"/>
    <property type="match status" value="1"/>
</dbReference>
<feature type="region of interest" description="Disordered" evidence="10">
    <location>
        <begin position="179"/>
        <end position="198"/>
    </location>
</feature>
<evidence type="ECO:0000256" key="7">
    <source>
        <dbReference type="ARBA" id="ARBA00022837"/>
    </source>
</evidence>
<sequence length="586" mass="64842">MKGHINYDPTFKLKISKRSFVDGLSKRFHYAEKMVKFNDPNALQWQYLNTHHETVDINVYPVYVQNITGRGVVNRVMDDALDINHPDLEENYEARVSLNLCEKDLRNNPRGTNGEMTLDNLHGTMCAGIISSVANNSICTHGIAYNSRVGAVRMLCEEGTVSFAVLVRAVTHAYRQIDTSSSSWGPTDDGKTTSGPTKRLRDAYDTLAFKGRGGKGVINVFAGGNGAEFKDNCGADGYINYPWAISVAALGKDGTKASYSEACAAIRIAVPVGRDLKTTSGNSACSSNFTGTSAGAPLLIGSLALILETRPDLTLRDIMHILTISGRLPRVDVWNQFSFNAAGLLTSTSMGSGLLDIALGHKLAKNWKNVGKMCEVSFKSDQKLPLADVFWTEDSTIARTKYMHYLNGKSSKLPIKGKKTLVTFRVKESNCTIEKLENVIISLKINHGNPDNLEISLISPSGTDTVLLYARGDEFHKNSPINYEWTATGFYGENPNGRWTVIVRDRKPLINTKTDKVRGRIEAARLTIQGTALNDSAYERNKQLYDEVLTKAGKERRQSGKGHRLTESEAQQVFREQVKRYFDAFE</sequence>
<dbReference type="CDD" id="cd04059">
    <property type="entry name" value="Peptidases_S8_Protein_convertases_Kexins_Furin-like"/>
    <property type="match status" value="1"/>
</dbReference>
<dbReference type="Gene3D" id="2.60.120.260">
    <property type="entry name" value="Galactose-binding domain-like"/>
    <property type="match status" value="1"/>
</dbReference>
<dbReference type="InterPro" id="IPR002884">
    <property type="entry name" value="P_dom"/>
</dbReference>
<comment type="similarity">
    <text evidence="1">Belongs to the peptidase S8 family. Furin subfamily.</text>
</comment>
<dbReference type="InterPro" id="IPR008979">
    <property type="entry name" value="Galactose-bd-like_sf"/>
</dbReference>
<name>A0ABD2Q5J8_9PLAT</name>
<feature type="domain" description="P/Homo B" evidence="11">
    <location>
        <begin position="396"/>
        <end position="534"/>
    </location>
</feature>
<dbReference type="InterPro" id="IPR015500">
    <property type="entry name" value="Peptidase_S8_subtilisin-rel"/>
</dbReference>
<dbReference type="InterPro" id="IPR000209">
    <property type="entry name" value="Peptidase_S8/S53_dom"/>
</dbReference>